<proteinExistence type="predicted"/>
<dbReference type="Proteomes" id="UP000003121">
    <property type="component" value="Chromosome"/>
</dbReference>
<gene>
    <name evidence="1" type="ORF">KUI_1503</name>
</gene>
<dbReference type="RefSeq" id="WP_014840637.1">
    <property type="nucleotide sequence ID" value="NC_018108.1"/>
</dbReference>
<organism evidence="1 2">
    <name type="scientific">Taylorella equigenitalis ATCC 35865</name>
    <dbReference type="NCBI Taxonomy" id="743973"/>
    <lineage>
        <taxon>Bacteria</taxon>
        <taxon>Pseudomonadati</taxon>
        <taxon>Pseudomonadota</taxon>
        <taxon>Betaproteobacteria</taxon>
        <taxon>Burkholderiales</taxon>
        <taxon>Alcaligenaceae</taxon>
        <taxon>Taylorella</taxon>
    </lineage>
</organism>
<name>A0ABM5NC33_9BURK</name>
<dbReference type="EMBL" id="CP003264">
    <property type="protein sequence ID" value="AFN36545.1"/>
    <property type="molecule type" value="Genomic_DNA"/>
</dbReference>
<keyword evidence="2" id="KW-1185">Reference proteome</keyword>
<sequence length="162" mass="19561">MKKYLLLFVMLLYMVVLMLVFALPKSDPKIILKFDSYYSHTIKYLFVKDLPYSKSKFFKWWESEKPKILKKSELIQNYLTMISIFRLYGQFEEYEEPEFFDLNISGRFLICYREIKDEKRCLPDGKFQANIFIYVVGDEISELVSLKNQDYRLLNGKYVKSE</sequence>
<evidence type="ECO:0000313" key="1">
    <source>
        <dbReference type="EMBL" id="AFN36545.1"/>
    </source>
</evidence>
<reference evidence="1 2" key="1">
    <citation type="journal article" date="2012" name="Vet. Microbiol.">
        <title>Comparative genomic analyses of the Taylorellae.</title>
        <authorList>
            <person name="Hauser H."/>
            <person name="Richter D.C."/>
            <person name="van Tonder A."/>
            <person name="Clark L."/>
            <person name="Preston A."/>
        </authorList>
    </citation>
    <scope>NUCLEOTIDE SEQUENCE [LARGE SCALE GENOMIC DNA]</scope>
    <source>
        <strain evidence="1 2">ATCC 35865</strain>
    </source>
</reference>
<evidence type="ECO:0000313" key="2">
    <source>
        <dbReference type="Proteomes" id="UP000003121"/>
    </source>
</evidence>
<protein>
    <submittedName>
        <fullName evidence="1">Uncharacterized protein</fullName>
    </submittedName>
</protein>
<accession>A0ABM5NC33</accession>